<evidence type="ECO:0000256" key="7">
    <source>
        <dbReference type="ARBA" id="ARBA00022833"/>
    </source>
</evidence>
<dbReference type="PANTHER" id="PTHR12947">
    <property type="entry name" value="AMSH-LIKE PROTEASE"/>
    <property type="match status" value="1"/>
</dbReference>
<name>A0A6A4X1K4_AMPAM</name>
<dbReference type="Proteomes" id="UP000440578">
    <property type="component" value="Unassembled WGS sequence"/>
</dbReference>
<evidence type="ECO:0000256" key="5">
    <source>
        <dbReference type="ARBA" id="ARBA00022786"/>
    </source>
</evidence>
<keyword evidence="5" id="KW-0833">Ubl conjugation pathway</keyword>
<feature type="compositionally biased region" description="Basic and acidic residues" evidence="9">
    <location>
        <begin position="15"/>
        <end position="41"/>
    </location>
</feature>
<keyword evidence="7" id="KW-0862">Zinc</keyword>
<evidence type="ECO:0000259" key="10">
    <source>
        <dbReference type="PROSITE" id="PS50249"/>
    </source>
</evidence>
<dbReference type="CDD" id="cd08066">
    <property type="entry name" value="MPN_AMSH_like"/>
    <property type="match status" value="1"/>
</dbReference>
<dbReference type="SUPFAM" id="SSF102712">
    <property type="entry name" value="JAB1/MPN domain"/>
    <property type="match status" value="1"/>
</dbReference>
<evidence type="ECO:0000256" key="2">
    <source>
        <dbReference type="ARBA" id="ARBA00010981"/>
    </source>
</evidence>
<dbReference type="GO" id="GO:0070536">
    <property type="term" value="P:protein K63-linked deubiquitination"/>
    <property type="evidence" value="ECO:0007669"/>
    <property type="project" value="InterPro"/>
</dbReference>
<feature type="region of interest" description="Disordered" evidence="9">
    <location>
        <begin position="1"/>
        <end position="41"/>
    </location>
</feature>
<keyword evidence="4" id="KW-0479">Metal-binding</keyword>
<dbReference type="InterPro" id="IPR037518">
    <property type="entry name" value="MPN"/>
</dbReference>
<evidence type="ECO:0000256" key="3">
    <source>
        <dbReference type="ARBA" id="ARBA00022670"/>
    </source>
</evidence>
<evidence type="ECO:0000313" key="11">
    <source>
        <dbReference type="EMBL" id="KAF0312103.1"/>
    </source>
</evidence>
<dbReference type="GO" id="GO:0061578">
    <property type="term" value="F:K63-linked deubiquitinase activity"/>
    <property type="evidence" value="ECO:0007669"/>
    <property type="project" value="InterPro"/>
</dbReference>
<dbReference type="PROSITE" id="PS50249">
    <property type="entry name" value="MPN"/>
    <property type="match status" value="1"/>
</dbReference>
<dbReference type="GO" id="GO:0140492">
    <property type="term" value="F:metal-dependent deubiquitinase activity"/>
    <property type="evidence" value="ECO:0007669"/>
    <property type="project" value="InterPro"/>
</dbReference>
<dbReference type="Pfam" id="PF01398">
    <property type="entry name" value="JAB"/>
    <property type="match status" value="1"/>
</dbReference>
<evidence type="ECO:0000256" key="4">
    <source>
        <dbReference type="ARBA" id="ARBA00022723"/>
    </source>
</evidence>
<dbReference type="SMART" id="SM00232">
    <property type="entry name" value="JAB_MPN"/>
    <property type="match status" value="1"/>
</dbReference>
<keyword evidence="12" id="KW-1185">Reference proteome</keyword>
<comment type="caution">
    <text evidence="11">The sequence shown here is derived from an EMBL/GenBank/DDBJ whole genome shotgun (WGS) entry which is preliminary data.</text>
</comment>
<dbReference type="OrthoDB" id="3640at2759"/>
<dbReference type="GO" id="GO:0005768">
    <property type="term" value="C:endosome"/>
    <property type="evidence" value="ECO:0007669"/>
    <property type="project" value="TreeGrafter"/>
</dbReference>
<protein>
    <submittedName>
        <fullName evidence="11">STAM-binding protein-like A</fullName>
    </submittedName>
</protein>
<comment type="cofactor">
    <cofactor evidence="1">
        <name>Zn(2+)</name>
        <dbReference type="ChEBI" id="CHEBI:29105"/>
    </cofactor>
</comment>
<dbReference type="FunFam" id="3.40.140.10:FF:000010">
    <property type="entry name" value="AMSH-like protease isoform X1"/>
    <property type="match status" value="1"/>
</dbReference>
<evidence type="ECO:0000313" key="12">
    <source>
        <dbReference type="Proteomes" id="UP000440578"/>
    </source>
</evidence>
<dbReference type="GO" id="GO:0046872">
    <property type="term" value="F:metal ion binding"/>
    <property type="evidence" value="ECO:0007669"/>
    <property type="project" value="UniProtKB-KW"/>
</dbReference>
<evidence type="ECO:0000256" key="9">
    <source>
        <dbReference type="SAM" id="MobiDB-lite"/>
    </source>
</evidence>
<sequence length="278" mass="31825">MSRNTGSGWRKQKRREQQLAEQRERAAREHERLEQEEQERRRFAEEKQRLLELERRRAEQLERTLVSEPTADGLPGKTWVAPAIDRSVKPSFDHQKSLLSLRSELRTVVVPDSLMPRFLKIAEANTNRNVETCGLLCGKPSQDNLYITHVLIPAQTGTSDSCNMEGEEKVFAYLDTHNLITLGWIHTHPSQTAFLSSVDLHTHCGYQLMMLESIAIVCAPKYNETGFFMLTPSYGLDYIANCHKSGFHPHPQDPPLFEEAQHVTLDGSYEISVVDLRQ</sequence>
<dbReference type="InterPro" id="IPR000555">
    <property type="entry name" value="JAMM/MPN+_dom"/>
</dbReference>
<keyword evidence="6" id="KW-0378">Hydrolase</keyword>
<dbReference type="EMBL" id="VIIS01000191">
    <property type="protein sequence ID" value="KAF0312103.1"/>
    <property type="molecule type" value="Genomic_DNA"/>
</dbReference>
<dbReference type="InterPro" id="IPR044098">
    <property type="entry name" value="STAMBP/STALP-like_MPN"/>
</dbReference>
<evidence type="ECO:0000256" key="1">
    <source>
        <dbReference type="ARBA" id="ARBA00001947"/>
    </source>
</evidence>
<dbReference type="GO" id="GO:0016020">
    <property type="term" value="C:membrane"/>
    <property type="evidence" value="ECO:0007669"/>
    <property type="project" value="TreeGrafter"/>
</dbReference>
<dbReference type="GO" id="GO:0006508">
    <property type="term" value="P:proteolysis"/>
    <property type="evidence" value="ECO:0007669"/>
    <property type="project" value="UniProtKB-KW"/>
</dbReference>
<reference evidence="11 12" key="1">
    <citation type="submission" date="2019-07" db="EMBL/GenBank/DDBJ databases">
        <title>Draft genome assembly of a fouling barnacle, Amphibalanus amphitrite (Darwin, 1854): The first reference genome for Thecostraca.</title>
        <authorList>
            <person name="Kim W."/>
        </authorList>
    </citation>
    <scope>NUCLEOTIDE SEQUENCE [LARGE SCALE GENOMIC DNA]</scope>
    <source>
        <strain evidence="11">SNU_AA5</strain>
        <tissue evidence="11">Soma without cirri and trophi</tissue>
    </source>
</reference>
<accession>A0A6A4X1K4</accession>
<evidence type="ECO:0000256" key="8">
    <source>
        <dbReference type="ARBA" id="ARBA00023049"/>
    </source>
</evidence>
<comment type="similarity">
    <text evidence="2">Belongs to the peptidase M67C family.</text>
</comment>
<proteinExistence type="inferred from homology"/>
<keyword evidence="8" id="KW-0482">Metalloprotease</keyword>
<feature type="domain" description="MPN" evidence="10">
    <location>
        <begin position="107"/>
        <end position="236"/>
    </location>
</feature>
<dbReference type="AlphaFoldDB" id="A0A6A4X1K4"/>
<keyword evidence="3" id="KW-0645">Protease</keyword>
<organism evidence="11 12">
    <name type="scientific">Amphibalanus amphitrite</name>
    <name type="common">Striped barnacle</name>
    <name type="synonym">Balanus amphitrite</name>
    <dbReference type="NCBI Taxonomy" id="1232801"/>
    <lineage>
        <taxon>Eukaryota</taxon>
        <taxon>Metazoa</taxon>
        <taxon>Ecdysozoa</taxon>
        <taxon>Arthropoda</taxon>
        <taxon>Crustacea</taxon>
        <taxon>Multicrustacea</taxon>
        <taxon>Cirripedia</taxon>
        <taxon>Thoracica</taxon>
        <taxon>Thoracicalcarea</taxon>
        <taxon>Balanomorpha</taxon>
        <taxon>Balanoidea</taxon>
        <taxon>Balanidae</taxon>
        <taxon>Amphibalaninae</taxon>
        <taxon>Amphibalanus</taxon>
    </lineage>
</organism>
<dbReference type="Gene3D" id="3.40.140.10">
    <property type="entry name" value="Cytidine Deaminase, domain 2"/>
    <property type="match status" value="1"/>
</dbReference>
<evidence type="ECO:0000256" key="6">
    <source>
        <dbReference type="ARBA" id="ARBA00022801"/>
    </source>
</evidence>
<dbReference type="PANTHER" id="PTHR12947:SF13">
    <property type="entry name" value="FI19924P1"/>
    <property type="match status" value="1"/>
</dbReference>
<gene>
    <name evidence="11" type="primary">stambpa</name>
    <name evidence="11" type="ORF">FJT64_017146</name>
</gene>